<proteinExistence type="predicted"/>
<organism evidence="1 2">
    <name type="scientific">Cyclostephanos tholiformis</name>
    <dbReference type="NCBI Taxonomy" id="382380"/>
    <lineage>
        <taxon>Eukaryota</taxon>
        <taxon>Sar</taxon>
        <taxon>Stramenopiles</taxon>
        <taxon>Ochrophyta</taxon>
        <taxon>Bacillariophyta</taxon>
        <taxon>Coscinodiscophyceae</taxon>
        <taxon>Thalassiosirophycidae</taxon>
        <taxon>Stephanodiscales</taxon>
        <taxon>Stephanodiscaceae</taxon>
        <taxon>Cyclostephanos</taxon>
    </lineage>
</organism>
<evidence type="ECO:0000313" key="1">
    <source>
        <dbReference type="EMBL" id="KAL3811822.1"/>
    </source>
</evidence>
<dbReference type="EMBL" id="JALLPB020000232">
    <property type="protein sequence ID" value="KAL3811822.1"/>
    <property type="molecule type" value="Genomic_DNA"/>
</dbReference>
<keyword evidence="2" id="KW-1185">Reference proteome</keyword>
<comment type="caution">
    <text evidence="1">The sequence shown here is derived from an EMBL/GenBank/DDBJ whole genome shotgun (WGS) entry which is preliminary data.</text>
</comment>
<evidence type="ECO:0000313" key="2">
    <source>
        <dbReference type="Proteomes" id="UP001530377"/>
    </source>
</evidence>
<reference evidence="1 2" key="1">
    <citation type="submission" date="2024-10" db="EMBL/GenBank/DDBJ databases">
        <title>Updated reference genomes for cyclostephanoid diatoms.</title>
        <authorList>
            <person name="Roberts W.R."/>
            <person name="Alverson A.J."/>
        </authorList>
    </citation>
    <scope>NUCLEOTIDE SEQUENCE [LARGE SCALE GENOMIC DNA]</scope>
    <source>
        <strain evidence="1 2">AJA228-03</strain>
    </source>
</reference>
<accession>A0ABD3RHK7</accession>
<sequence length="151" mass="15680">MEVKLGMKDGPSDNGAALPRVMNKIEPLFLYEENTEEKRKRDKDGLSKALRKILVEGIGDNADASSDELVAGSGSHIAVIVGGSHAAVFAVIVRIITLVGSGSCVRAVVGNGSQVTAVGSGSRITVIVGGSRAAVLTVIVRIISRVEEEKA</sequence>
<dbReference type="AlphaFoldDB" id="A0ABD3RHK7"/>
<name>A0ABD3RHK7_9STRA</name>
<protein>
    <submittedName>
        <fullName evidence="1">Uncharacterized protein</fullName>
    </submittedName>
</protein>
<dbReference type="Proteomes" id="UP001530377">
    <property type="component" value="Unassembled WGS sequence"/>
</dbReference>
<gene>
    <name evidence="1" type="ORF">ACHAXA_003547</name>
</gene>